<evidence type="ECO:0000256" key="6">
    <source>
        <dbReference type="ARBA" id="ARBA00023004"/>
    </source>
</evidence>
<dbReference type="InterPro" id="IPR012910">
    <property type="entry name" value="Plug_dom"/>
</dbReference>
<keyword evidence="2 11" id="KW-0813">Transport</keyword>
<feature type="domain" description="TonB-dependent receptor-like beta-barrel" evidence="14">
    <location>
        <begin position="264"/>
        <end position="790"/>
    </location>
</feature>
<keyword evidence="4" id="KW-0410">Iron transport</keyword>
<evidence type="ECO:0000256" key="13">
    <source>
        <dbReference type="SAM" id="SignalP"/>
    </source>
</evidence>
<dbReference type="CDD" id="cd01347">
    <property type="entry name" value="ligand_gated_channel"/>
    <property type="match status" value="1"/>
</dbReference>
<dbReference type="Pfam" id="PF00593">
    <property type="entry name" value="TonB_dep_Rec_b-barrel"/>
    <property type="match status" value="1"/>
</dbReference>
<keyword evidence="5 11" id="KW-0812">Transmembrane</keyword>
<keyword evidence="6" id="KW-0408">Iron</keyword>
<evidence type="ECO:0000256" key="7">
    <source>
        <dbReference type="ARBA" id="ARBA00023065"/>
    </source>
</evidence>
<evidence type="ECO:0000259" key="14">
    <source>
        <dbReference type="Pfam" id="PF00593"/>
    </source>
</evidence>
<evidence type="ECO:0000256" key="9">
    <source>
        <dbReference type="ARBA" id="ARBA00023136"/>
    </source>
</evidence>
<dbReference type="Gene3D" id="2.40.170.20">
    <property type="entry name" value="TonB-dependent receptor, beta-barrel domain"/>
    <property type="match status" value="1"/>
</dbReference>
<comment type="subcellular location">
    <subcellularLocation>
        <location evidence="1 11">Cell outer membrane</location>
        <topology evidence="1 11">Multi-pass membrane protein</topology>
    </subcellularLocation>
</comment>
<keyword evidence="13" id="KW-0732">Signal</keyword>
<reference evidence="16" key="1">
    <citation type="journal article" date="2014" name="Int. J. Syst. Evol. Microbiol.">
        <title>Complete genome of a new Firmicutes species belonging to the dominant human colonic microbiota ('Ruminococcus bicirculans') reveals two chromosomes and a selective capacity to utilize plant glucans.</title>
        <authorList>
            <consortium name="NISC Comparative Sequencing Program"/>
            <person name="Wegmann U."/>
            <person name="Louis P."/>
            <person name="Goesmann A."/>
            <person name="Henrissat B."/>
            <person name="Duncan S.H."/>
            <person name="Flint H.J."/>
        </authorList>
    </citation>
    <scope>NUCLEOTIDE SEQUENCE</scope>
    <source>
        <strain evidence="16">NBRC 108216</strain>
    </source>
</reference>
<protein>
    <submittedName>
        <fullName evidence="16">TonB-dependent receptor</fullName>
    </submittedName>
</protein>
<evidence type="ECO:0000256" key="3">
    <source>
        <dbReference type="ARBA" id="ARBA00022452"/>
    </source>
</evidence>
<gene>
    <name evidence="16" type="ORF">GCM10007854_13670</name>
</gene>
<sequence length="835" mass="90189">MLPSITRRRSALCASASLVGLLASGSLAAPALAQSASADDEIIVTATRRAESIQDIPFNIAAVGAAQIEEQGFGDIAQLIEFVPGINIVDQGGRDGNRIVVRGLNADPISGGGGGAGSDGGGTVSPYIGEIPLFVDLRLNDLERVEVLLGPQGTLYGAGTMGGAIRYIPKRPQFDDYSVEARADAYSYKEGDGISTDIGFTVNVPLGERLALRGNVDVLDDKGFIDYPFVSRLPGFFNPDPDFTNQADVDANLLRVEDANYEKVQTYRLGLRAQPTDWLDVNLTYYGQVAKNGGRTTSGLRGPVPAGEYEAPLRVVEPAKLDTELWAVEVTADLGFAELTSATGISEENFYGQRDQTDLLISLEYSYETFPTFTGFTLEEEKSERINQELRLVSQNEGPLDWIVGYFYNQANNVGISSEFTPGFGDFAFGPGTSAQLNDLEYYAVGRSELVEQAVFGEIGYQLTDRWDVTGGIRVYNYTLDTADAFPDPVNPQTTVFFPYFGCPSGQCGLSLEAADRDSTYPLGLNQEFSGELFKLNTSYEVSDAATLYATFSQGYRIGASNGLAPCPDVFVPGPQGQCGLTPGQQFGPNAGDIAQINEREFFPDTVDNFEIGAKTQWLDGDLTLNVVAYFIDWKDPQVASASVNANLPITVNAGAAESKGLEVLGSWAVTDRFNLRGNYSYVDSELSEAVPSLVRTITPPGFGTAFEDGQVGDRLPGSPKHQFSVFGDYEQPFWNGDWFANAALTYQSSVLSRTGGRGSSLTLPSYARVNVATGYGEDNWRLTVYVDNLFDDYSETSVTGTSLSSQAPSGLTVRSFRTNVLPPRSVGARLRITY</sequence>
<dbReference type="SUPFAM" id="SSF56935">
    <property type="entry name" value="Porins"/>
    <property type="match status" value="1"/>
</dbReference>
<evidence type="ECO:0000256" key="10">
    <source>
        <dbReference type="ARBA" id="ARBA00023237"/>
    </source>
</evidence>
<evidence type="ECO:0000256" key="12">
    <source>
        <dbReference type="RuleBase" id="RU003357"/>
    </source>
</evidence>
<evidence type="ECO:0000256" key="8">
    <source>
        <dbReference type="ARBA" id="ARBA00023077"/>
    </source>
</evidence>
<dbReference type="PANTHER" id="PTHR32552">
    <property type="entry name" value="FERRICHROME IRON RECEPTOR-RELATED"/>
    <property type="match status" value="1"/>
</dbReference>
<dbReference type="RefSeq" id="WP_284370981.1">
    <property type="nucleotide sequence ID" value="NZ_BSNJ01000003.1"/>
</dbReference>
<dbReference type="PROSITE" id="PS51318">
    <property type="entry name" value="TAT"/>
    <property type="match status" value="1"/>
</dbReference>
<feature type="signal peptide" evidence="13">
    <location>
        <begin position="1"/>
        <end position="28"/>
    </location>
</feature>
<keyword evidence="9 11" id="KW-0472">Membrane</keyword>
<feature type="chain" id="PRO_5046730640" evidence="13">
    <location>
        <begin position="29"/>
        <end position="835"/>
    </location>
</feature>
<proteinExistence type="inferred from homology"/>
<evidence type="ECO:0000256" key="11">
    <source>
        <dbReference type="PROSITE-ProRule" id="PRU01360"/>
    </source>
</evidence>
<dbReference type="InterPro" id="IPR039426">
    <property type="entry name" value="TonB-dep_rcpt-like"/>
</dbReference>
<comment type="caution">
    <text evidence="16">The sequence shown here is derived from an EMBL/GenBank/DDBJ whole genome shotgun (WGS) entry which is preliminary data.</text>
</comment>
<comment type="similarity">
    <text evidence="11 12">Belongs to the TonB-dependent receptor family.</text>
</comment>
<dbReference type="EMBL" id="BSNJ01000003">
    <property type="protein sequence ID" value="GLQ20412.1"/>
    <property type="molecule type" value="Genomic_DNA"/>
</dbReference>
<accession>A0ABQ5UZY6</accession>
<dbReference type="InterPro" id="IPR006311">
    <property type="entry name" value="TAT_signal"/>
</dbReference>
<dbReference type="PROSITE" id="PS52016">
    <property type="entry name" value="TONB_DEPENDENT_REC_3"/>
    <property type="match status" value="1"/>
</dbReference>
<evidence type="ECO:0000256" key="2">
    <source>
        <dbReference type="ARBA" id="ARBA00022448"/>
    </source>
</evidence>
<keyword evidence="17" id="KW-1185">Reference proteome</keyword>
<keyword evidence="7" id="KW-0406">Ion transport</keyword>
<evidence type="ECO:0000256" key="4">
    <source>
        <dbReference type="ARBA" id="ARBA00022496"/>
    </source>
</evidence>
<evidence type="ECO:0000313" key="17">
    <source>
        <dbReference type="Proteomes" id="UP001161390"/>
    </source>
</evidence>
<evidence type="ECO:0000259" key="15">
    <source>
        <dbReference type="Pfam" id="PF07715"/>
    </source>
</evidence>
<keyword evidence="16" id="KW-0675">Receptor</keyword>
<evidence type="ECO:0000256" key="5">
    <source>
        <dbReference type="ARBA" id="ARBA00022692"/>
    </source>
</evidence>
<keyword evidence="8 12" id="KW-0798">TonB box</keyword>
<dbReference type="InterPro" id="IPR000531">
    <property type="entry name" value="Beta-barrel_TonB"/>
</dbReference>
<dbReference type="Pfam" id="PF07715">
    <property type="entry name" value="Plug"/>
    <property type="match status" value="1"/>
</dbReference>
<reference evidence="16" key="2">
    <citation type="submission" date="2023-01" db="EMBL/GenBank/DDBJ databases">
        <title>Draft genome sequence of Algimonas porphyrae strain NBRC 108216.</title>
        <authorList>
            <person name="Sun Q."/>
            <person name="Mori K."/>
        </authorList>
    </citation>
    <scope>NUCLEOTIDE SEQUENCE</scope>
    <source>
        <strain evidence="16">NBRC 108216</strain>
    </source>
</reference>
<feature type="domain" description="TonB-dependent receptor plug" evidence="15">
    <location>
        <begin position="53"/>
        <end position="164"/>
    </location>
</feature>
<evidence type="ECO:0000256" key="1">
    <source>
        <dbReference type="ARBA" id="ARBA00004571"/>
    </source>
</evidence>
<dbReference type="Proteomes" id="UP001161390">
    <property type="component" value="Unassembled WGS sequence"/>
</dbReference>
<organism evidence="16 17">
    <name type="scientific">Algimonas porphyrae</name>
    <dbReference type="NCBI Taxonomy" id="1128113"/>
    <lineage>
        <taxon>Bacteria</taxon>
        <taxon>Pseudomonadati</taxon>
        <taxon>Pseudomonadota</taxon>
        <taxon>Alphaproteobacteria</taxon>
        <taxon>Maricaulales</taxon>
        <taxon>Robiginitomaculaceae</taxon>
        <taxon>Algimonas</taxon>
    </lineage>
</organism>
<name>A0ABQ5UZY6_9PROT</name>
<evidence type="ECO:0000313" key="16">
    <source>
        <dbReference type="EMBL" id="GLQ20412.1"/>
    </source>
</evidence>
<dbReference type="PANTHER" id="PTHR32552:SF81">
    <property type="entry name" value="TONB-DEPENDENT OUTER MEMBRANE RECEPTOR"/>
    <property type="match status" value="1"/>
</dbReference>
<keyword evidence="3 11" id="KW-1134">Transmembrane beta strand</keyword>
<dbReference type="InterPro" id="IPR036942">
    <property type="entry name" value="Beta-barrel_TonB_sf"/>
</dbReference>
<keyword evidence="10 11" id="KW-0998">Cell outer membrane</keyword>